<sequence>MCAAQDRIKMRHQIKLNTRKRSALHLTEDEPFAMQFPPLARERKRVRFSTAIASTTNSESECASNLVGNADGSCPVHWQSHDYKTFRVAAQQIASEVMKITAAQAPSALSYDAVLTRVIEVCAMSKDEACTPIDNVEDSNHSTCLPRNLFQLLTHWVKSGHIRGLEKHCVLHHMLNRPLERKASIEAVIIAQHLLAKARSNEKLNKNIDGGSPGTVNLGSWKFSLSLPDDEIMRMASERFTSTARRFGTAMGHADAAALGNFKYHPEKSADIAPKLS</sequence>
<accession>A0A7S3QJM4</accession>
<dbReference type="AlphaFoldDB" id="A0A7S3QJM4"/>
<dbReference type="EMBL" id="HBIO01031792">
    <property type="protein sequence ID" value="CAE0479529.1"/>
    <property type="molecule type" value="Transcribed_RNA"/>
</dbReference>
<proteinExistence type="predicted"/>
<name>A0A7S3QJM4_9STRA</name>
<evidence type="ECO:0000313" key="1">
    <source>
        <dbReference type="EMBL" id="CAE0479529.1"/>
    </source>
</evidence>
<reference evidence="1" key="1">
    <citation type="submission" date="2021-01" db="EMBL/GenBank/DDBJ databases">
        <authorList>
            <person name="Corre E."/>
            <person name="Pelletier E."/>
            <person name="Niang G."/>
            <person name="Scheremetjew M."/>
            <person name="Finn R."/>
            <person name="Kale V."/>
            <person name="Holt S."/>
            <person name="Cochrane G."/>
            <person name="Meng A."/>
            <person name="Brown T."/>
            <person name="Cohen L."/>
        </authorList>
    </citation>
    <scope>NUCLEOTIDE SEQUENCE</scope>
    <source>
        <strain evidence="1">MM31A-1</strain>
    </source>
</reference>
<protein>
    <submittedName>
        <fullName evidence="1">Uncharacterized protein</fullName>
    </submittedName>
</protein>
<organism evidence="1">
    <name type="scientific">Chaetoceros debilis</name>
    <dbReference type="NCBI Taxonomy" id="122233"/>
    <lineage>
        <taxon>Eukaryota</taxon>
        <taxon>Sar</taxon>
        <taxon>Stramenopiles</taxon>
        <taxon>Ochrophyta</taxon>
        <taxon>Bacillariophyta</taxon>
        <taxon>Coscinodiscophyceae</taxon>
        <taxon>Chaetocerotophycidae</taxon>
        <taxon>Chaetocerotales</taxon>
        <taxon>Chaetocerotaceae</taxon>
        <taxon>Chaetoceros</taxon>
    </lineage>
</organism>
<gene>
    <name evidence="1" type="ORF">CDEB00056_LOCUS24383</name>
</gene>